<dbReference type="EC" id="2.4.99.12" evidence="3 8"/>
<evidence type="ECO:0000256" key="8">
    <source>
        <dbReference type="RuleBase" id="RU365103"/>
    </source>
</evidence>
<dbReference type="InterPro" id="IPR038107">
    <property type="entry name" value="Glycos_transf_N_sf"/>
</dbReference>
<dbReference type="EMBL" id="JAKGAQ010000004">
    <property type="protein sequence ID" value="MCF2872460.1"/>
    <property type="molecule type" value="Genomic_DNA"/>
</dbReference>
<dbReference type="Gene3D" id="3.40.50.2000">
    <property type="entry name" value="Glycogen Phosphorylase B"/>
    <property type="match status" value="1"/>
</dbReference>
<name>A0ABS9D1D9_9RHOB</name>
<keyword evidence="8" id="KW-1003">Cell membrane</keyword>
<comment type="function">
    <text evidence="1 8">Involved in lipopolysaccharide (LPS) biosynthesis. Catalyzes the transfer of 3-deoxy-D-manno-octulosonate (Kdo) residue(s) from CMP-Kdo to lipid IV(A), the tetraacyldisaccharide-1,4'-bisphosphate precursor of lipid A.</text>
</comment>
<keyword evidence="11" id="KW-1185">Reference proteome</keyword>
<comment type="catalytic activity">
    <reaction evidence="7 8">
        <text>lipid IVA (E. coli) + CMP-3-deoxy-beta-D-manno-octulosonate = alpha-Kdo-(2-&gt;6)-lipid IVA (E. coli) + CMP + H(+)</text>
        <dbReference type="Rhea" id="RHEA:28066"/>
        <dbReference type="ChEBI" id="CHEBI:15378"/>
        <dbReference type="ChEBI" id="CHEBI:58603"/>
        <dbReference type="ChEBI" id="CHEBI:60364"/>
        <dbReference type="ChEBI" id="CHEBI:60377"/>
        <dbReference type="ChEBI" id="CHEBI:85987"/>
        <dbReference type="EC" id="2.4.99.12"/>
    </reaction>
</comment>
<dbReference type="InterPro" id="IPR007507">
    <property type="entry name" value="Glycos_transf_N"/>
</dbReference>
<keyword evidence="8" id="KW-0448">Lipopolysaccharide biosynthesis</keyword>
<sequence>MTSKPKIGPMLRLVLGVGALLQPFARPVLTRRLTKGKEDPDRWREKLGQTDAQRPDGPLIWMHGVGVGEVMALRGLIDALSRERPDLNFLVTSSARSSGDVFAKNLPARTQHQYLPLDLPGPVAAFLDHWRPDLAVWSDQEIWPRFAVEAARRSIPQAYVAARITDASAKAKSRFGQAYGDLYRILDLRHAQDAGTAAHLHALMGDDTPVAVTGSLKPAAAPLTFSQNDLTAFVDIRTQRGLWLVASSHSADETVALKAHKILRQTQPDAILLIAPRDAARAPAIAQTAQDMGLPTSLRSDTDRPGDSDAVYIADSYAELGTWYRATQIALIGGTFDATEGHNPWEAVPLHAAILHGSRTANFDLDFKALHAGQACKEVTDAASLATALLDPATINLHAAAITVRRTALLNVRTIADDLFALLRP</sequence>
<evidence type="ECO:0000256" key="5">
    <source>
        <dbReference type="ARBA" id="ARBA00022679"/>
    </source>
</evidence>
<proteinExistence type="inferred from homology"/>
<protein>
    <recommendedName>
        <fullName evidence="4 8">3-deoxy-D-manno-octulosonic acid transferase</fullName>
        <shortName evidence="8">Kdo transferase</shortName>
        <ecNumber evidence="3 8">2.4.99.12</ecNumber>
    </recommendedName>
    <alternativeName>
        <fullName evidence="6 8">Lipid IV(A) 3-deoxy-D-manno-octulosonic acid transferase</fullName>
    </alternativeName>
</protein>
<dbReference type="GO" id="GO:0016740">
    <property type="term" value="F:transferase activity"/>
    <property type="evidence" value="ECO:0007669"/>
    <property type="project" value="UniProtKB-KW"/>
</dbReference>
<evidence type="ECO:0000256" key="1">
    <source>
        <dbReference type="ARBA" id="ARBA00003394"/>
    </source>
</evidence>
<feature type="domain" description="3-deoxy-D-manno-octulosonic-acid transferase N-terminal" evidence="9">
    <location>
        <begin position="42"/>
        <end position="217"/>
    </location>
</feature>
<evidence type="ECO:0000313" key="11">
    <source>
        <dbReference type="Proteomes" id="UP001200557"/>
    </source>
</evidence>
<organism evidence="10 11">
    <name type="scientific">Octadecabacter dasysiphoniae</name>
    <dbReference type="NCBI Taxonomy" id="2909341"/>
    <lineage>
        <taxon>Bacteria</taxon>
        <taxon>Pseudomonadati</taxon>
        <taxon>Pseudomonadota</taxon>
        <taxon>Alphaproteobacteria</taxon>
        <taxon>Rhodobacterales</taxon>
        <taxon>Roseobacteraceae</taxon>
        <taxon>Octadecabacter</taxon>
    </lineage>
</organism>
<comment type="similarity">
    <text evidence="8">Belongs to the glycosyltransferase group 1 family.</text>
</comment>
<dbReference type="Gene3D" id="3.40.50.11720">
    <property type="entry name" value="3-Deoxy-D-manno-octulosonic-acid transferase, N-terminal domain"/>
    <property type="match status" value="1"/>
</dbReference>
<keyword evidence="8" id="KW-0472">Membrane</keyword>
<dbReference type="RefSeq" id="WP_235226786.1">
    <property type="nucleotide sequence ID" value="NZ_JAKGAQ010000004.1"/>
</dbReference>
<comment type="subcellular location">
    <subcellularLocation>
        <location evidence="8">Cell membrane</location>
    </subcellularLocation>
</comment>
<dbReference type="PANTHER" id="PTHR42755">
    <property type="entry name" value="3-DEOXY-MANNO-OCTULOSONATE CYTIDYLYLTRANSFERASE"/>
    <property type="match status" value="1"/>
</dbReference>
<evidence type="ECO:0000313" key="10">
    <source>
        <dbReference type="EMBL" id="MCF2872460.1"/>
    </source>
</evidence>
<dbReference type="InterPro" id="IPR039901">
    <property type="entry name" value="Kdotransferase"/>
</dbReference>
<evidence type="ECO:0000256" key="6">
    <source>
        <dbReference type="ARBA" id="ARBA00031445"/>
    </source>
</evidence>
<comment type="pathway">
    <text evidence="2 8">Bacterial outer membrane biogenesis; LPS core biosynthesis.</text>
</comment>
<evidence type="ECO:0000256" key="3">
    <source>
        <dbReference type="ARBA" id="ARBA00012621"/>
    </source>
</evidence>
<evidence type="ECO:0000259" key="9">
    <source>
        <dbReference type="Pfam" id="PF04413"/>
    </source>
</evidence>
<comment type="caution">
    <text evidence="10">The sequence shown here is derived from an EMBL/GenBank/DDBJ whole genome shotgun (WGS) entry which is preliminary data.</text>
</comment>
<evidence type="ECO:0000256" key="7">
    <source>
        <dbReference type="ARBA" id="ARBA00049183"/>
    </source>
</evidence>
<evidence type="ECO:0000256" key="2">
    <source>
        <dbReference type="ARBA" id="ARBA00004713"/>
    </source>
</evidence>
<keyword evidence="5 8" id="KW-0808">Transferase</keyword>
<dbReference type="Proteomes" id="UP001200557">
    <property type="component" value="Unassembled WGS sequence"/>
</dbReference>
<evidence type="ECO:0000256" key="4">
    <source>
        <dbReference type="ARBA" id="ARBA00019077"/>
    </source>
</evidence>
<accession>A0ABS9D1D9</accession>
<reference evidence="10 11" key="1">
    <citation type="submission" date="2022-01" db="EMBL/GenBank/DDBJ databases">
        <title>Octadecabacter sp. nov., isolated from a marine alga.</title>
        <authorList>
            <person name="Jin M.S."/>
            <person name="Kim H.M."/>
            <person name="Han D.M."/>
            <person name="Jung J.J."/>
            <person name="Jeon C.O."/>
        </authorList>
    </citation>
    <scope>NUCLEOTIDE SEQUENCE [LARGE SCALE GENOMIC DNA]</scope>
    <source>
        <strain evidence="10 11">G9-8</strain>
    </source>
</reference>
<dbReference type="Pfam" id="PF04413">
    <property type="entry name" value="Glycos_transf_N"/>
    <property type="match status" value="1"/>
</dbReference>
<dbReference type="PANTHER" id="PTHR42755:SF1">
    <property type="entry name" value="3-DEOXY-D-MANNO-OCTULOSONIC ACID TRANSFERASE, MITOCHONDRIAL-RELATED"/>
    <property type="match status" value="1"/>
</dbReference>
<dbReference type="SUPFAM" id="SSF53756">
    <property type="entry name" value="UDP-Glycosyltransferase/glycogen phosphorylase"/>
    <property type="match status" value="1"/>
</dbReference>
<gene>
    <name evidence="10" type="ORF">L0664_15400</name>
</gene>